<organism evidence="3">
    <name type="scientific">Acromyrmex echinatior</name>
    <name type="common">Panamanian leafcutter ant</name>
    <name type="synonym">Acromyrmex octospinosus echinatior</name>
    <dbReference type="NCBI Taxonomy" id="103372"/>
    <lineage>
        <taxon>Eukaryota</taxon>
        <taxon>Metazoa</taxon>
        <taxon>Ecdysozoa</taxon>
        <taxon>Arthropoda</taxon>
        <taxon>Hexapoda</taxon>
        <taxon>Insecta</taxon>
        <taxon>Pterygota</taxon>
        <taxon>Neoptera</taxon>
        <taxon>Endopterygota</taxon>
        <taxon>Hymenoptera</taxon>
        <taxon>Apocrita</taxon>
        <taxon>Aculeata</taxon>
        <taxon>Formicoidea</taxon>
        <taxon>Formicidae</taxon>
        <taxon>Myrmicinae</taxon>
        <taxon>Acromyrmex</taxon>
    </lineage>
</organism>
<protein>
    <submittedName>
        <fullName evidence="2">Uncharacterized protein</fullName>
    </submittedName>
</protein>
<dbReference type="EMBL" id="GL888331">
    <property type="protein sequence ID" value="EGI62616.1"/>
    <property type="molecule type" value="Genomic_DNA"/>
</dbReference>
<name>F4WT03_ACREC</name>
<dbReference type="InParanoid" id="F4WT03"/>
<evidence type="ECO:0000313" key="2">
    <source>
        <dbReference type="EMBL" id="EGI62616.1"/>
    </source>
</evidence>
<proteinExistence type="predicted"/>
<feature type="region of interest" description="Disordered" evidence="1">
    <location>
        <begin position="1"/>
        <end position="46"/>
    </location>
</feature>
<dbReference type="AlphaFoldDB" id="F4WT03"/>
<dbReference type="Proteomes" id="UP000007755">
    <property type="component" value="Unassembled WGS sequence"/>
</dbReference>
<sequence>MRIGRARGLDSTSDRLGNGHGAYPSEQIERKAQEIRRDNDDNQRWQDMRKICESRPRDDEKTAMVQPRLGLSLERPSRANSFEFTRLVELRAAAIRRRCLFTLSCHPFDIVAVAGSRFRFG</sequence>
<keyword evidence="3" id="KW-1185">Reference proteome</keyword>
<gene>
    <name evidence="2" type="ORF">G5I_08976</name>
</gene>
<accession>F4WT03</accession>
<evidence type="ECO:0000313" key="3">
    <source>
        <dbReference type="Proteomes" id="UP000007755"/>
    </source>
</evidence>
<feature type="compositionally biased region" description="Basic and acidic residues" evidence="1">
    <location>
        <begin position="27"/>
        <end position="46"/>
    </location>
</feature>
<reference evidence="2" key="1">
    <citation type="submission" date="2011-02" db="EMBL/GenBank/DDBJ databases">
        <title>The genome of the leaf-cutting ant Acromyrmex echinatior suggests key adaptations to social evolution and fungus farming.</title>
        <authorList>
            <person name="Nygaard S."/>
            <person name="Zhang G."/>
        </authorList>
    </citation>
    <scope>NUCLEOTIDE SEQUENCE</scope>
</reference>
<evidence type="ECO:0000256" key="1">
    <source>
        <dbReference type="SAM" id="MobiDB-lite"/>
    </source>
</evidence>